<keyword evidence="3 5" id="KW-1133">Transmembrane helix</keyword>
<evidence type="ECO:0000256" key="3">
    <source>
        <dbReference type="ARBA" id="ARBA00022989"/>
    </source>
</evidence>
<dbReference type="Pfam" id="PF04061">
    <property type="entry name" value="ORMDL"/>
    <property type="match status" value="1"/>
</dbReference>
<dbReference type="EMBL" id="AKIJ01000005">
    <property type="protein sequence ID" value="KFG25247.1"/>
    <property type="molecule type" value="Genomic_DNA"/>
</dbReference>
<reference evidence="7 8" key="3">
    <citation type="journal article" date="2014" name="Genome Announc.">
        <title>Genome Sequence of the Microsporidian Species Nematocida sp1 Strain ERTm6 (ATCC PRA-372).</title>
        <authorList>
            <person name="Bakowski M.A."/>
            <person name="Priest M."/>
            <person name="Young S."/>
            <person name="Cuomo C.A."/>
            <person name="Troemel E.R."/>
        </authorList>
    </citation>
    <scope>NUCLEOTIDE SEQUENCE [LARGE SCALE GENOMIC DNA]</scope>
    <source>
        <strain evidence="7 8">ERTm6</strain>
    </source>
</reference>
<accession>H8ZD31</accession>
<dbReference type="Proteomes" id="UP000005622">
    <property type="component" value="Unassembled WGS sequence"/>
</dbReference>
<evidence type="ECO:0000256" key="5">
    <source>
        <dbReference type="SAM" id="Phobius"/>
    </source>
</evidence>
<dbReference type="OrthoDB" id="1932233at2759"/>
<evidence type="ECO:0000256" key="2">
    <source>
        <dbReference type="ARBA" id="ARBA00022692"/>
    </source>
</evidence>
<dbReference type="Proteomes" id="UP000054524">
    <property type="component" value="Unassembled WGS sequence"/>
</dbReference>
<evidence type="ECO:0000313" key="8">
    <source>
        <dbReference type="Proteomes" id="UP000054524"/>
    </source>
</evidence>
<evidence type="ECO:0000313" key="6">
    <source>
        <dbReference type="EMBL" id="EHY65571.1"/>
    </source>
</evidence>
<feature type="transmembrane region" description="Helical" evidence="5">
    <location>
        <begin position="44"/>
        <end position="63"/>
    </location>
</feature>
<accession>A0A086IZC9</accession>
<reference evidence="7" key="2">
    <citation type="submission" date="2012-10" db="EMBL/GenBank/DDBJ databases">
        <authorList>
            <consortium name="The Broad Institute Genome Sequencing Platform"/>
            <consortium name="The Broad Institute Genome Sequencing Center for Infectious Disease"/>
            <person name="Cuomo C."/>
            <person name="Troemel E."/>
            <person name="Walker B."/>
            <person name="Young S.K."/>
            <person name="Zeng Q."/>
            <person name="Gargeya S."/>
            <person name="Fitzgerald M."/>
            <person name="Haas B."/>
            <person name="Abouelleil A."/>
            <person name="Alvarado L."/>
            <person name="Arachchi H.M."/>
            <person name="Berlin A.M."/>
            <person name="Chapman S.B."/>
            <person name="Goldberg J."/>
            <person name="Griggs A."/>
            <person name="Gujja S."/>
            <person name="Hansen M."/>
            <person name="Howarth C."/>
            <person name="Imamovic A."/>
            <person name="Larimer J."/>
            <person name="McCowan C."/>
            <person name="Murphy C."/>
            <person name="Neiman D."/>
            <person name="Pearson M."/>
            <person name="Priest M."/>
            <person name="Roberts A."/>
            <person name="Saif S."/>
            <person name="Shea T."/>
            <person name="Sisk P."/>
            <person name="Sykes S."/>
            <person name="Wortman J."/>
            <person name="Nusbaum C."/>
            <person name="Birren B."/>
        </authorList>
    </citation>
    <scope>NUCLEOTIDE SEQUENCE</scope>
    <source>
        <strain evidence="7">ERTm6</strain>
    </source>
</reference>
<keyword evidence="2 5" id="KW-0812">Transmembrane</keyword>
<comment type="subcellular location">
    <subcellularLocation>
        <location evidence="1">Membrane</location>
        <topology evidence="1">Multi-pass membrane protein</topology>
    </subcellularLocation>
</comment>
<feature type="transmembrane region" description="Helical" evidence="5">
    <location>
        <begin position="113"/>
        <end position="137"/>
    </location>
</feature>
<dbReference type="AlphaFoldDB" id="H8ZD31"/>
<evidence type="ECO:0000256" key="1">
    <source>
        <dbReference type="ARBA" id="ARBA00004141"/>
    </source>
</evidence>
<organism evidence="6">
    <name type="scientific">Nematocida ausubeli (strain ATCC PRA-371 / ERTm2)</name>
    <name type="common">Nematode killer fungus</name>
    <dbReference type="NCBI Taxonomy" id="1913371"/>
    <lineage>
        <taxon>Eukaryota</taxon>
        <taxon>Fungi</taxon>
        <taxon>Fungi incertae sedis</taxon>
        <taxon>Microsporidia</taxon>
        <taxon>Nematocida</taxon>
    </lineage>
</organism>
<evidence type="ECO:0000313" key="7">
    <source>
        <dbReference type="EMBL" id="KFG25247.1"/>
    </source>
</evidence>
<dbReference type="STRING" id="944018.H8ZD31"/>
<gene>
    <name evidence="6" type="ORF">NERG_01178</name>
    <name evidence="7" type="ORF">NESG_02017</name>
</gene>
<dbReference type="GO" id="GO:0005789">
    <property type="term" value="C:endoplasmic reticulum membrane"/>
    <property type="evidence" value="ECO:0007669"/>
    <property type="project" value="InterPro"/>
</dbReference>
<feature type="transmembrane region" description="Helical" evidence="5">
    <location>
        <begin position="20"/>
        <end position="38"/>
    </location>
</feature>
<evidence type="ECO:0000256" key="4">
    <source>
        <dbReference type="ARBA" id="ARBA00023136"/>
    </source>
</evidence>
<proteinExistence type="predicted"/>
<reference evidence="6" key="1">
    <citation type="submission" date="2011-03" db="EMBL/GenBank/DDBJ databases">
        <title>The Genome Sequence of Nematocida sp1 strain ERTm2.</title>
        <authorList>
            <consortium name="The Broad Institute Genome Sequencing Platform"/>
            <consortium name="The Broad Institute Genome Sequencing Center for Infectious Disease"/>
            <person name="Cuomo C."/>
            <person name="Troemel E."/>
            <person name="Young S.K."/>
            <person name="Zeng Q."/>
            <person name="Gargeya S."/>
            <person name="Fitzgerald M."/>
            <person name="Haas B."/>
            <person name="Abouelleil A."/>
            <person name="Alvarado L."/>
            <person name="Arachchi H.M."/>
            <person name="Berlin A."/>
            <person name="Brown A."/>
            <person name="Chapman S.B."/>
            <person name="Chen Z."/>
            <person name="Dunbar C."/>
            <person name="Freedman E."/>
            <person name="Gearin G."/>
            <person name="Gellesch M."/>
            <person name="Goldberg J."/>
            <person name="Griggs A."/>
            <person name="Gujja S."/>
            <person name="Heilman E.R."/>
            <person name="Heiman D."/>
            <person name="Howarth C."/>
            <person name="Larson L."/>
            <person name="Lui A."/>
            <person name="MacDonald P.J.P."/>
            <person name="Mehta T."/>
            <person name="Montmayeur A."/>
            <person name="Murphy C."/>
            <person name="Neiman D."/>
            <person name="Pearson M."/>
            <person name="Priest M."/>
            <person name="Roberts A."/>
            <person name="Saif S."/>
            <person name="Shea T."/>
            <person name="Shenoy N."/>
            <person name="Sisk P."/>
            <person name="Stolte C."/>
            <person name="Sykes S."/>
            <person name="White J."/>
            <person name="Yandava C."/>
            <person name="Wortman J."/>
            <person name="Nusbaum C."/>
            <person name="Birren B."/>
        </authorList>
    </citation>
    <scope>NUCLEOTIDE SEQUENCE</scope>
    <source>
        <strain evidence="6">ERTm2</strain>
    </source>
</reference>
<dbReference type="EMBL" id="JH604635">
    <property type="protein sequence ID" value="EHY65571.1"/>
    <property type="molecule type" value="Genomic_DNA"/>
</dbReference>
<protein>
    <submittedName>
        <fullName evidence="6">Uncharacterized protein</fullName>
    </submittedName>
</protein>
<dbReference type="PANTHER" id="PTHR12665">
    <property type="entry name" value="ORMDL PROTEINS"/>
    <property type="match status" value="1"/>
</dbReference>
<name>H8ZD31_NEMA1</name>
<keyword evidence="4 5" id="KW-0472">Membrane</keyword>
<keyword evidence="8" id="KW-1185">Reference proteome</keyword>
<sequence>MTCEAYISPNVEWSLEPSTWLGQTLLTGTVLFILTQIFSKPTAWSLTICLYNVITFVFFHAILGDPFKPEYSGLTFWEQLMIQLKGSSGMSFFTLFPVMLFLCGARLAGFSNFFFLVNFLSLVLVVTPKIYVYALHYRKTQQEKKKKVNVQKRKRSAQRVDN</sequence>
<dbReference type="InterPro" id="IPR007203">
    <property type="entry name" value="ORMDL"/>
</dbReference>
<dbReference type="HOGENOM" id="CLU_072117_4_0_1"/>
<feature type="transmembrane region" description="Helical" evidence="5">
    <location>
        <begin position="84"/>
        <end position="107"/>
    </location>
</feature>